<dbReference type="OrthoDB" id="9801641at2"/>
<comment type="catalytic activity">
    <reaction evidence="9">
        <text>L-citrulline + L-aspartate + ATP = 2-(N(omega)-L-arginino)succinate + AMP + diphosphate + H(+)</text>
        <dbReference type="Rhea" id="RHEA:10932"/>
        <dbReference type="ChEBI" id="CHEBI:15378"/>
        <dbReference type="ChEBI" id="CHEBI:29991"/>
        <dbReference type="ChEBI" id="CHEBI:30616"/>
        <dbReference type="ChEBI" id="CHEBI:33019"/>
        <dbReference type="ChEBI" id="CHEBI:57472"/>
        <dbReference type="ChEBI" id="CHEBI:57743"/>
        <dbReference type="ChEBI" id="CHEBI:456215"/>
        <dbReference type="EC" id="6.3.4.5"/>
    </reaction>
</comment>
<feature type="binding site" evidence="9">
    <location>
        <position position="126"/>
    </location>
    <ligand>
        <name>L-aspartate</name>
        <dbReference type="ChEBI" id="CHEBI:29991"/>
    </ligand>
</feature>
<dbReference type="FunFam" id="3.40.50.620:FF:000019">
    <property type="entry name" value="Argininosuccinate synthase"/>
    <property type="match status" value="1"/>
</dbReference>
<feature type="binding site" evidence="9">
    <location>
        <position position="121"/>
    </location>
    <ligand>
        <name>L-aspartate</name>
        <dbReference type="ChEBI" id="CHEBI:29991"/>
    </ligand>
</feature>
<dbReference type="GO" id="GO:0000053">
    <property type="term" value="P:argininosuccinate metabolic process"/>
    <property type="evidence" value="ECO:0007669"/>
    <property type="project" value="TreeGrafter"/>
</dbReference>
<dbReference type="SUPFAM" id="SSF69864">
    <property type="entry name" value="Argininosuccinate synthetase, C-terminal domain"/>
    <property type="match status" value="1"/>
</dbReference>
<dbReference type="InterPro" id="IPR018223">
    <property type="entry name" value="Arginosuc_synth_CS"/>
</dbReference>
<dbReference type="GeneID" id="78152140"/>
<dbReference type="Pfam" id="PF20979">
    <property type="entry name" value="Arginosuc_syn_C"/>
    <property type="match status" value="1"/>
</dbReference>
<keyword evidence="13" id="KW-1185">Reference proteome</keyword>
<dbReference type="InterPro" id="IPR001518">
    <property type="entry name" value="Arginosuc_synth"/>
</dbReference>
<keyword evidence="8 9" id="KW-0067">ATP-binding</keyword>
<dbReference type="InterPro" id="IPR048268">
    <property type="entry name" value="Arginosuc_syn_C"/>
</dbReference>
<comment type="subcellular location">
    <subcellularLocation>
        <location evidence="9">Cytoplasm</location>
    </subcellularLocation>
</comment>
<feature type="binding site" evidence="9">
    <location>
        <position position="94"/>
    </location>
    <ligand>
        <name>L-citrulline</name>
        <dbReference type="ChEBI" id="CHEBI:57743"/>
    </ligand>
</feature>
<reference evidence="12 13" key="1">
    <citation type="journal article" date="2014" name="Genome Announc.">
        <title>Draft genome sequences of eight enterohepatic helicobacter species isolated from both laboratory and wild rodents.</title>
        <authorList>
            <person name="Sheh A."/>
            <person name="Shen Z."/>
            <person name="Fox J.G."/>
        </authorList>
    </citation>
    <scope>NUCLEOTIDE SEQUENCE [LARGE SCALE GENOMIC DNA]</scope>
    <source>
        <strain evidence="12 13">MIT 98-6810</strain>
    </source>
</reference>
<evidence type="ECO:0000256" key="2">
    <source>
        <dbReference type="ARBA" id="ARBA00011881"/>
    </source>
</evidence>
<comment type="pathway">
    <text evidence="1 9">Amino-acid biosynthesis; L-arginine biosynthesis; L-arginine from L-ornithine and carbamoyl phosphate: step 2/3.</text>
</comment>
<dbReference type="RefSeq" id="WP_034342433.1">
    <property type="nucleotide sequence ID" value="NZ_CAOJBX010000005.1"/>
</dbReference>
<protein>
    <recommendedName>
        <fullName evidence="3 9">Argininosuccinate synthase</fullName>
        <ecNumber evidence="3 9">6.3.4.5</ecNumber>
    </recommendedName>
    <alternativeName>
        <fullName evidence="9">Citrulline--aspartate ligase</fullName>
    </alternativeName>
</protein>
<keyword evidence="4 9" id="KW-0055">Arginine biosynthesis</keyword>
<dbReference type="Gene3D" id="3.40.50.620">
    <property type="entry name" value="HUPs"/>
    <property type="match status" value="1"/>
</dbReference>
<dbReference type="GO" id="GO:0000050">
    <property type="term" value="P:urea cycle"/>
    <property type="evidence" value="ECO:0007669"/>
    <property type="project" value="TreeGrafter"/>
</dbReference>
<evidence type="ECO:0000313" key="13">
    <source>
        <dbReference type="Proteomes" id="UP000029925"/>
    </source>
</evidence>
<name>A0A4U8RZV4_9HELI</name>
<dbReference type="Pfam" id="PF00764">
    <property type="entry name" value="Arginosuc_synth"/>
    <property type="match status" value="1"/>
</dbReference>
<dbReference type="PANTHER" id="PTHR11587">
    <property type="entry name" value="ARGININOSUCCINATE SYNTHASE"/>
    <property type="match status" value="1"/>
</dbReference>
<accession>A0A4U8RZV4</accession>
<evidence type="ECO:0000256" key="6">
    <source>
        <dbReference type="ARBA" id="ARBA00022605"/>
    </source>
</evidence>
<evidence type="ECO:0000256" key="8">
    <source>
        <dbReference type="ARBA" id="ARBA00022840"/>
    </source>
</evidence>
<dbReference type="GO" id="GO:0005524">
    <property type="term" value="F:ATP binding"/>
    <property type="evidence" value="ECO:0007669"/>
    <property type="project" value="UniProtKB-UniRule"/>
</dbReference>
<dbReference type="InterPro" id="IPR023434">
    <property type="entry name" value="Arginosuc_synth_type_1_subfam"/>
</dbReference>
<evidence type="ECO:0000256" key="1">
    <source>
        <dbReference type="ARBA" id="ARBA00004967"/>
    </source>
</evidence>
<feature type="domain" description="Arginosuccinate synthase C-terminal" evidence="11">
    <location>
        <begin position="178"/>
        <end position="393"/>
    </location>
</feature>
<evidence type="ECO:0000256" key="7">
    <source>
        <dbReference type="ARBA" id="ARBA00022741"/>
    </source>
</evidence>
<feature type="binding site" evidence="9">
    <location>
        <position position="264"/>
    </location>
    <ligand>
        <name>L-citrulline</name>
        <dbReference type="ChEBI" id="CHEBI:57743"/>
    </ligand>
</feature>
<feature type="binding site" evidence="9">
    <location>
        <position position="276"/>
    </location>
    <ligand>
        <name>L-citrulline</name>
        <dbReference type="ChEBI" id="CHEBI:57743"/>
    </ligand>
</feature>
<feature type="binding site" evidence="9">
    <location>
        <position position="179"/>
    </location>
    <ligand>
        <name>L-citrulline</name>
        <dbReference type="ChEBI" id="CHEBI:57743"/>
    </ligand>
</feature>
<dbReference type="HAMAP" id="MF_00005">
    <property type="entry name" value="Arg_succ_synth_type1"/>
    <property type="match status" value="1"/>
</dbReference>
<dbReference type="GO" id="GO:0006526">
    <property type="term" value="P:L-arginine biosynthetic process"/>
    <property type="evidence" value="ECO:0007669"/>
    <property type="project" value="UniProtKB-UniRule"/>
</dbReference>
<dbReference type="PROSITE" id="PS00565">
    <property type="entry name" value="ARGININOSUCCIN_SYN_2"/>
    <property type="match status" value="1"/>
</dbReference>
<dbReference type="PANTHER" id="PTHR11587:SF2">
    <property type="entry name" value="ARGININOSUCCINATE SYNTHASE"/>
    <property type="match status" value="1"/>
</dbReference>
<proteinExistence type="inferred from homology"/>
<dbReference type="InterPro" id="IPR014729">
    <property type="entry name" value="Rossmann-like_a/b/a_fold"/>
</dbReference>
<sequence>MAIKKVVLAYSGGLDTSVILKWLGDNYHCEVVTFTADIGQGEEVEPAREKALKLGIKSENIFIEDLREEFIKDFVFPMFRANTIYEGEYLLGTSIARPLIAKRLVEIAKSVGADAIAHGATGKGNDQVRFELGAYALNPDIKVIAPWREWDLNSREKLLAYAESAGIAIEKKQNKSPYSMDANLLHISYEGQILEDPNVEPEEDMWRWSVSPLNAPDKPECISIEFQNGDGVAINGEKLSPANFWAKLNELGGKHGIGRLDLVENRYVGMKSRGCYETPGGTIYLKAHRAIESLCLDREEAHLKDSIMPKYAELIYNGYWFSPEREALQALIDKTQQKVSGVVRLKLYKGNVIVIGRESKNSLFNAAYSTFEEDSVYNQKDAAGFIKLNALRFIIAGKANRDK</sequence>
<dbReference type="PROSITE" id="PS00564">
    <property type="entry name" value="ARGININOSUCCIN_SYN_1"/>
    <property type="match status" value="1"/>
</dbReference>
<evidence type="ECO:0000259" key="10">
    <source>
        <dbReference type="Pfam" id="PF00764"/>
    </source>
</evidence>
<dbReference type="GO" id="GO:0005737">
    <property type="term" value="C:cytoplasm"/>
    <property type="evidence" value="ECO:0007669"/>
    <property type="project" value="UniProtKB-SubCell"/>
</dbReference>
<feature type="binding site" evidence="9">
    <location>
        <position position="125"/>
    </location>
    <ligand>
        <name>L-citrulline</name>
        <dbReference type="ChEBI" id="CHEBI:57743"/>
    </ligand>
</feature>
<keyword evidence="5 9" id="KW-0436">Ligase</keyword>
<feature type="binding site" evidence="9">
    <location>
        <position position="36"/>
    </location>
    <ligand>
        <name>ATP</name>
        <dbReference type="ChEBI" id="CHEBI:30616"/>
    </ligand>
</feature>
<evidence type="ECO:0000256" key="3">
    <source>
        <dbReference type="ARBA" id="ARBA00012286"/>
    </source>
</evidence>
<evidence type="ECO:0000256" key="9">
    <source>
        <dbReference type="HAMAP-Rule" id="MF_00005"/>
    </source>
</evidence>
<feature type="domain" description="Arginosuccinate synthase-like N-terminal" evidence="10">
    <location>
        <begin position="5"/>
        <end position="167"/>
    </location>
</feature>
<dbReference type="FunFam" id="3.90.1260.10:FF:000007">
    <property type="entry name" value="Argininosuccinate synthase"/>
    <property type="match status" value="1"/>
</dbReference>
<feature type="binding site" evidence="9">
    <location>
        <position position="129"/>
    </location>
    <ligand>
        <name>L-citrulline</name>
        <dbReference type="ChEBI" id="CHEBI:57743"/>
    </ligand>
</feature>
<feature type="binding site" evidence="9">
    <location>
        <begin position="9"/>
        <end position="17"/>
    </location>
    <ligand>
        <name>ATP</name>
        <dbReference type="ChEBI" id="CHEBI:30616"/>
    </ligand>
</feature>
<evidence type="ECO:0000313" key="12">
    <source>
        <dbReference type="EMBL" id="TLD78904.1"/>
    </source>
</evidence>
<keyword evidence="6 9" id="KW-0028">Amino-acid biosynthesis</keyword>
<dbReference type="Gene3D" id="3.90.1260.10">
    <property type="entry name" value="Argininosuccinate synthetase, chain A, domain 2"/>
    <property type="match status" value="1"/>
</dbReference>
<dbReference type="InterPro" id="IPR024074">
    <property type="entry name" value="AS_cat/multimer_dom_body"/>
</dbReference>
<comment type="similarity">
    <text evidence="9">Belongs to the argininosuccinate synthase family. Type 1 subfamily.</text>
</comment>
<gene>
    <name evidence="9" type="primary">argG</name>
    <name evidence="12" type="ORF">LS75_003915</name>
</gene>
<organism evidence="12 13">
    <name type="scientific">Helicobacter typhlonius</name>
    <dbReference type="NCBI Taxonomy" id="76936"/>
    <lineage>
        <taxon>Bacteria</taxon>
        <taxon>Pseudomonadati</taxon>
        <taxon>Campylobacterota</taxon>
        <taxon>Epsilonproteobacteria</taxon>
        <taxon>Campylobacterales</taxon>
        <taxon>Helicobacteraceae</taxon>
        <taxon>Helicobacter</taxon>
    </lineage>
</organism>
<feature type="binding site" evidence="9">
    <location>
        <position position="188"/>
    </location>
    <ligand>
        <name>L-citrulline</name>
        <dbReference type="ChEBI" id="CHEBI:57743"/>
    </ligand>
</feature>
<dbReference type="EC" id="6.3.4.5" evidence="3 9"/>
<dbReference type="Proteomes" id="UP000029925">
    <property type="component" value="Unassembled WGS sequence"/>
</dbReference>
<evidence type="ECO:0000259" key="11">
    <source>
        <dbReference type="Pfam" id="PF20979"/>
    </source>
</evidence>
<dbReference type="CDD" id="cd01999">
    <property type="entry name" value="ASS"/>
    <property type="match status" value="1"/>
</dbReference>
<dbReference type="EMBL" id="JRPF02000003">
    <property type="protein sequence ID" value="TLD78904.1"/>
    <property type="molecule type" value="Genomic_DNA"/>
</dbReference>
<dbReference type="UniPathway" id="UPA00068">
    <property type="reaction ID" value="UER00113"/>
</dbReference>
<dbReference type="InterPro" id="IPR048267">
    <property type="entry name" value="Arginosuc_syn_N"/>
</dbReference>
<dbReference type="STRING" id="76936.BN2458_PEG2034"/>
<comment type="caution">
    <text evidence="12">The sequence shown here is derived from an EMBL/GenBank/DDBJ whole genome shotgun (WGS) entry which is preliminary data.</text>
</comment>
<keyword evidence="9" id="KW-0963">Cytoplasm</keyword>
<keyword evidence="7 9" id="KW-0547">Nucleotide-binding</keyword>
<dbReference type="Gene3D" id="1.20.5.470">
    <property type="entry name" value="Single helix bin"/>
    <property type="match status" value="1"/>
</dbReference>
<dbReference type="GO" id="GO:0004055">
    <property type="term" value="F:argininosuccinate synthase activity"/>
    <property type="evidence" value="ECO:0007669"/>
    <property type="project" value="UniProtKB-UniRule"/>
</dbReference>
<feature type="binding site" evidence="9">
    <location>
        <position position="125"/>
    </location>
    <ligand>
        <name>L-aspartate</name>
        <dbReference type="ChEBI" id="CHEBI:29991"/>
    </ligand>
</feature>
<comment type="subunit">
    <text evidence="2 9">Homotetramer.</text>
</comment>
<feature type="binding site" evidence="9">
    <location>
        <position position="119"/>
    </location>
    <ligand>
        <name>ATP</name>
        <dbReference type="ChEBI" id="CHEBI:30616"/>
    </ligand>
</feature>
<dbReference type="SUPFAM" id="SSF52402">
    <property type="entry name" value="Adenine nucleotide alpha hydrolases-like"/>
    <property type="match status" value="1"/>
</dbReference>
<dbReference type="AlphaFoldDB" id="A0A4U8RZV4"/>
<feature type="binding site" evidence="9">
    <location>
        <position position="89"/>
    </location>
    <ligand>
        <name>L-citrulline</name>
        <dbReference type="ChEBI" id="CHEBI:57743"/>
    </ligand>
</feature>
<dbReference type="NCBIfam" id="TIGR00032">
    <property type="entry name" value="argG"/>
    <property type="match status" value="1"/>
</dbReference>
<evidence type="ECO:0000256" key="5">
    <source>
        <dbReference type="ARBA" id="ARBA00022598"/>
    </source>
</evidence>
<evidence type="ECO:0000256" key="4">
    <source>
        <dbReference type="ARBA" id="ARBA00022571"/>
    </source>
</evidence>
<dbReference type="NCBIfam" id="NF001770">
    <property type="entry name" value="PRK00509.1"/>
    <property type="match status" value="1"/>
</dbReference>